<reference evidence="1 2" key="1">
    <citation type="journal article" date="2015" name="Nature">
        <title>rRNA introns, odd ribosomes, and small enigmatic genomes across a large radiation of phyla.</title>
        <authorList>
            <person name="Brown C.T."/>
            <person name="Hug L.A."/>
            <person name="Thomas B.C."/>
            <person name="Sharon I."/>
            <person name="Castelle C.J."/>
            <person name="Singh A."/>
            <person name="Wilkins M.J."/>
            <person name="Williams K.H."/>
            <person name="Banfield J.F."/>
        </authorList>
    </citation>
    <scope>NUCLEOTIDE SEQUENCE [LARGE SCALE GENOMIC DNA]</scope>
</reference>
<dbReference type="EMBL" id="LCEK01000054">
    <property type="protein sequence ID" value="KKS70443.1"/>
    <property type="molecule type" value="Genomic_DNA"/>
</dbReference>
<protein>
    <submittedName>
        <fullName evidence="1">Uncharacterized protein</fullName>
    </submittedName>
</protein>
<name>A0A0G1E7A7_9BACT</name>
<feature type="non-terminal residue" evidence="1">
    <location>
        <position position="1"/>
    </location>
</feature>
<dbReference type="AlphaFoldDB" id="A0A0G1E7A7"/>
<gene>
    <name evidence="1" type="ORF">UV42_C0054G0002</name>
</gene>
<accession>A0A0G1E7A7</accession>
<evidence type="ECO:0000313" key="2">
    <source>
        <dbReference type="Proteomes" id="UP000033867"/>
    </source>
</evidence>
<organism evidence="1 2">
    <name type="scientific">Candidatus Magasanikbacteria bacterium GW2011_GWE2_42_7</name>
    <dbReference type="NCBI Taxonomy" id="1619052"/>
    <lineage>
        <taxon>Bacteria</taxon>
        <taxon>Candidatus Magasanikiibacteriota</taxon>
    </lineage>
</organism>
<comment type="caution">
    <text evidence="1">The sequence shown here is derived from an EMBL/GenBank/DDBJ whole genome shotgun (WGS) entry which is preliminary data.</text>
</comment>
<sequence length="41" mass="4569">IKDRDCLDSTETRIRVPSHHGQLPRCLLLGGENSGIIIIEI</sequence>
<proteinExistence type="predicted"/>
<dbReference type="Proteomes" id="UP000033867">
    <property type="component" value="Unassembled WGS sequence"/>
</dbReference>
<evidence type="ECO:0000313" key="1">
    <source>
        <dbReference type="EMBL" id="KKS70443.1"/>
    </source>
</evidence>